<organism evidence="2 3">
    <name type="scientific">Blautia wexlerae</name>
    <dbReference type="NCBI Taxonomy" id="418240"/>
    <lineage>
        <taxon>Bacteria</taxon>
        <taxon>Bacillati</taxon>
        <taxon>Bacillota</taxon>
        <taxon>Clostridia</taxon>
        <taxon>Lachnospirales</taxon>
        <taxon>Lachnospiraceae</taxon>
        <taxon>Blautia</taxon>
    </lineage>
</organism>
<dbReference type="SMART" id="SM00530">
    <property type="entry name" value="HTH_XRE"/>
    <property type="match status" value="1"/>
</dbReference>
<dbReference type="InterPro" id="IPR010982">
    <property type="entry name" value="Lambda_DNA-bd_dom_sf"/>
</dbReference>
<evidence type="ECO:0000313" key="3">
    <source>
        <dbReference type="Proteomes" id="UP000477156"/>
    </source>
</evidence>
<dbReference type="Proteomes" id="UP000477156">
    <property type="component" value="Unassembled WGS sequence"/>
</dbReference>
<sequence length="79" mass="8356">MLGIAASNSIVAIQLKKAINQKGLKQASVATKAGYSAQELNDMLNGRRIMRAADIASIINVMGEFGIDANYLFGIEKGA</sequence>
<name>A0A6L8XU54_9FIRM</name>
<accession>A0A6L8XU54</accession>
<dbReference type="AlphaFoldDB" id="A0A6L8XU54"/>
<comment type="caution">
    <text evidence="2">The sequence shown here is derived from an EMBL/GenBank/DDBJ whole genome shotgun (WGS) entry which is preliminary data.</text>
</comment>
<dbReference type="Pfam" id="PF13560">
    <property type="entry name" value="HTH_31"/>
    <property type="match status" value="1"/>
</dbReference>
<evidence type="ECO:0000313" key="2">
    <source>
        <dbReference type="EMBL" id="MZS89511.1"/>
    </source>
</evidence>
<dbReference type="CDD" id="cd00093">
    <property type="entry name" value="HTH_XRE"/>
    <property type="match status" value="1"/>
</dbReference>
<proteinExistence type="predicted"/>
<dbReference type="GO" id="GO:0003677">
    <property type="term" value="F:DNA binding"/>
    <property type="evidence" value="ECO:0007669"/>
    <property type="project" value="InterPro"/>
</dbReference>
<reference evidence="2 3" key="1">
    <citation type="journal article" date="2019" name="Nat. Med.">
        <title>A library of human gut bacterial isolates paired with longitudinal multiomics data enables mechanistic microbiome research.</title>
        <authorList>
            <person name="Poyet M."/>
            <person name="Groussin M."/>
            <person name="Gibbons S.M."/>
            <person name="Avila-Pacheco J."/>
            <person name="Jiang X."/>
            <person name="Kearney S.M."/>
            <person name="Perrotta A.R."/>
            <person name="Berdy B."/>
            <person name="Zhao S."/>
            <person name="Lieberman T.D."/>
            <person name="Swanson P.K."/>
            <person name="Smith M."/>
            <person name="Roesemann S."/>
            <person name="Alexander J.E."/>
            <person name="Rich S.A."/>
            <person name="Livny J."/>
            <person name="Vlamakis H."/>
            <person name="Clish C."/>
            <person name="Bullock K."/>
            <person name="Deik A."/>
            <person name="Scott J."/>
            <person name="Pierce K.A."/>
            <person name="Xavier R.J."/>
            <person name="Alm E.J."/>
        </authorList>
    </citation>
    <scope>NUCLEOTIDE SEQUENCE [LARGE SCALE GENOMIC DNA]</scope>
    <source>
        <strain evidence="2 3">BIOML-A12</strain>
    </source>
</reference>
<evidence type="ECO:0000259" key="1">
    <source>
        <dbReference type="PROSITE" id="PS50943"/>
    </source>
</evidence>
<dbReference type="RefSeq" id="WP_161276229.1">
    <property type="nucleotide sequence ID" value="NZ_WWUZ01000006.1"/>
</dbReference>
<gene>
    <name evidence="2" type="ORF">GT712_10620</name>
</gene>
<protein>
    <submittedName>
        <fullName evidence="2">Helix-turn-helix domain-containing protein</fullName>
    </submittedName>
</protein>
<dbReference type="EMBL" id="WWVF01000019">
    <property type="protein sequence ID" value="MZS89511.1"/>
    <property type="molecule type" value="Genomic_DNA"/>
</dbReference>
<feature type="domain" description="HTH cro/C1-type" evidence="1">
    <location>
        <begin position="15"/>
        <end position="72"/>
    </location>
</feature>
<dbReference type="Gene3D" id="1.10.260.40">
    <property type="entry name" value="lambda repressor-like DNA-binding domains"/>
    <property type="match status" value="1"/>
</dbReference>
<dbReference type="PROSITE" id="PS50943">
    <property type="entry name" value="HTH_CROC1"/>
    <property type="match status" value="1"/>
</dbReference>
<dbReference type="SUPFAM" id="SSF47413">
    <property type="entry name" value="lambda repressor-like DNA-binding domains"/>
    <property type="match status" value="1"/>
</dbReference>
<dbReference type="InterPro" id="IPR001387">
    <property type="entry name" value="Cro/C1-type_HTH"/>
</dbReference>